<dbReference type="EMBL" id="ML978123">
    <property type="protein sequence ID" value="KAF2102275.1"/>
    <property type="molecule type" value="Genomic_DNA"/>
</dbReference>
<accession>A0A9P4IIP0</accession>
<name>A0A9P4IIP0_9PEZI</name>
<evidence type="ECO:0000256" key="1">
    <source>
        <dbReference type="SAM" id="MobiDB-lite"/>
    </source>
</evidence>
<sequence length="202" mass="22692">MGNGLRQSPSRDLTLQKYIQLCTQQDNLRHRLSLTIPSTSPLSPGSPSDEGSFPSSPIRSLNYTASLPSYDYNYHNTISTYLSTSHPTQPLPCPPPSTTAIMSLPTGSDPHGVDEDRLCEVNHQIKATLTELLNHESVRHDDKFRHWVQERLIEAESELRNQRRRSRRRSEVDKDGVVSAIAESFKCGGMGMEGPWRFSTTV</sequence>
<proteinExistence type="predicted"/>
<evidence type="ECO:0000313" key="2">
    <source>
        <dbReference type="EMBL" id="KAF2102275.1"/>
    </source>
</evidence>
<keyword evidence="3" id="KW-1185">Reference proteome</keyword>
<protein>
    <submittedName>
        <fullName evidence="2">Uncharacterized protein</fullName>
    </submittedName>
</protein>
<organism evidence="2 3">
    <name type="scientific">Rhizodiscina lignyota</name>
    <dbReference type="NCBI Taxonomy" id="1504668"/>
    <lineage>
        <taxon>Eukaryota</taxon>
        <taxon>Fungi</taxon>
        <taxon>Dikarya</taxon>
        <taxon>Ascomycota</taxon>
        <taxon>Pezizomycotina</taxon>
        <taxon>Dothideomycetes</taxon>
        <taxon>Pleosporomycetidae</taxon>
        <taxon>Aulographales</taxon>
        <taxon>Rhizodiscinaceae</taxon>
        <taxon>Rhizodiscina</taxon>
    </lineage>
</organism>
<comment type="caution">
    <text evidence="2">The sequence shown here is derived from an EMBL/GenBank/DDBJ whole genome shotgun (WGS) entry which is preliminary data.</text>
</comment>
<dbReference type="AlphaFoldDB" id="A0A9P4IIP0"/>
<dbReference type="OrthoDB" id="4509729at2759"/>
<feature type="region of interest" description="Disordered" evidence="1">
    <location>
        <begin position="35"/>
        <end position="57"/>
    </location>
</feature>
<feature type="compositionally biased region" description="Low complexity" evidence="1">
    <location>
        <begin position="35"/>
        <end position="48"/>
    </location>
</feature>
<evidence type="ECO:0000313" key="3">
    <source>
        <dbReference type="Proteomes" id="UP000799772"/>
    </source>
</evidence>
<gene>
    <name evidence="2" type="ORF">NA57DRAFT_73704</name>
</gene>
<dbReference type="Proteomes" id="UP000799772">
    <property type="component" value="Unassembled WGS sequence"/>
</dbReference>
<reference evidence="2" key="1">
    <citation type="journal article" date="2020" name="Stud. Mycol.">
        <title>101 Dothideomycetes genomes: a test case for predicting lifestyles and emergence of pathogens.</title>
        <authorList>
            <person name="Haridas S."/>
            <person name="Albert R."/>
            <person name="Binder M."/>
            <person name="Bloem J."/>
            <person name="Labutti K."/>
            <person name="Salamov A."/>
            <person name="Andreopoulos B."/>
            <person name="Baker S."/>
            <person name="Barry K."/>
            <person name="Bills G."/>
            <person name="Bluhm B."/>
            <person name="Cannon C."/>
            <person name="Castanera R."/>
            <person name="Culley D."/>
            <person name="Daum C."/>
            <person name="Ezra D."/>
            <person name="Gonzalez J."/>
            <person name="Henrissat B."/>
            <person name="Kuo A."/>
            <person name="Liang C."/>
            <person name="Lipzen A."/>
            <person name="Lutzoni F."/>
            <person name="Magnuson J."/>
            <person name="Mondo S."/>
            <person name="Nolan M."/>
            <person name="Ohm R."/>
            <person name="Pangilinan J."/>
            <person name="Park H.-J."/>
            <person name="Ramirez L."/>
            <person name="Alfaro M."/>
            <person name="Sun H."/>
            <person name="Tritt A."/>
            <person name="Yoshinaga Y."/>
            <person name="Zwiers L.-H."/>
            <person name="Turgeon B."/>
            <person name="Goodwin S."/>
            <person name="Spatafora J."/>
            <person name="Crous P."/>
            <person name="Grigoriev I."/>
        </authorList>
    </citation>
    <scope>NUCLEOTIDE SEQUENCE</scope>
    <source>
        <strain evidence="2">CBS 133067</strain>
    </source>
</reference>